<gene>
    <name evidence="1" type="ORF">HMPREF0758_2433</name>
</gene>
<organism evidence="1 2">
    <name type="scientific">Serratia odorifera DSM 4582</name>
    <dbReference type="NCBI Taxonomy" id="667129"/>
    <lineage>
        <taxon>Bacteria</taxon>
        <taxon>Pseudomonadati</taxon>
        <taxon>Pseudomonadota</taxon>
        <taxon>Gammaproteobacteria</taxon>
        <taxon>Enterobacterales</taxon>
        <taxon>Yersiniaceae</taxon>
        <taxon>Serratia</taxon>
    </lineage>
</organism>
<dbReference type="HOGENOM" id="CLU_2467264_0_0_6"/>
<dbReference type="STRING" id="667129.HMPREF0758_2433"/>
<proteinExistence type="predicted"/>
<comment type="caution">
    <text evidence="1">The sequence shown here is derived from an EMBL/GenBank/DDBJ whole genome shotgun (WGS) entry which is preliminary data.</text>
</comment>
<protein>
    <submittedName>
        <fullName evidence="1">Uncharacterized protein</fullName>
    </submittedName>
</protein>
<reference evidence="1 2" key="1">
    <citation type="submission" date="2010-01" db="EMBL/GenBank/DDBJ databases">
        <authorList>
            <person name="Muzny D."/>
            <person name="Qin X."/>
            <person name="Deng J."/>
            <person name="Jiang H."/>
            <person name="Liu Y."/>
            <person name="Qu J."/>
            <person name="Song X.-Z."/>
            <person name="Zhang L."/>
            <person name="Thornton R."/>
            <person name="Coyle M."/>
            <person name="Francisco L."/>
            <person name="Jackson L."/>
            <person name="Javaid M."/>
            <person name="Korchina V."/>
            <person name="Kovar C."/>
            <person name="Mata R."/>
            <person name="Mathew T."/>
            <person name="Ngo R."/>
            <person name="Nguyen L."/>
            <person name="Nguyen N."/>
            <person name="Okwuonu G."/>
            <person name="Ongeri F."/>
            <person name="Pham C."/>
            <person name="Simmons D."/>
            <person name="Wilczek-Boney K."/>
            <person name="Hale W."/>
            <person name="Jakkamsetti A."/>
            <person name="Pham P."/>
            <person name="Ruth R."/>
            <person name="San Lucas F."/>
            <person name="Warren J."/>
            <person name="Zhang J."/>
            <person name="Zhao Z."/>
            <person name="Zhou C."/>
            <person name="Zhu D."/>
            <person name="Lee S."/>
            <person name="Bess C."/>
            <person name="Blankenburg K."/>
            <person name="Forbes L."/>
            <person name="Fu Q."/>
            <person name="Gubbala S."/>
            <person name="Hirani K."/>
            <person name="Jayaseelan J.C."/>
            <person name="Lara F."/>
            <person name="Munidasa M."/>
            <person name="Palculict T."/>
            <person name="Patil S."/>
            <person name="Pu L.-L."/>
            <person name="Saada N."/>
            <person name="Tang L."/>
            <person name="Weissenberger G."/>
            <person name="Zhu Y."/>
            <person name="Hemphill L."/>
            <person name="Shang Y."/>
            <person name="Youmans B."/>
            <person name="Ayvaz T."/>
            <person name="Ross M."/>
            <person name="Santibanez J."/>
            <person name="Aqrawi P."/>
            <person name="Gross S."/>
            <person name="Joshi V."/>
            <person name="Fowler G."/>
            <person name="Nazareth L."/>
            <person name="Reid J."/>
            <person name="Worley K."/>
            <person name="Petrosino J."/>
            <person name="Highlander S."/>
            <person name="Gibbs R."/>
        </authorList>
    </citation>
    <scope>NUCLEOTIDE SEQUENCE [LARGE SCALE GENOMIC DNA]</scope>
    <source>
        <strain evidence="1 2">DSM 4582</strain>
    </source>
</reference>
<sequence length="88" mass="10126">MANDIFTAFKASALCDKNINFLIGSGASASYIPTLMINEDKTYEDILTDVNYSDINDLILHSYYKNILKKSFCFYPMEIYHEENEGKH</sequence>
<dbReference type="AlphaFoldDB" id="D4E2N3"/>
<dbReference type="EMBL" id="ADBY01000042">
    <property type="protein sequence ID" value="EFE95797.1"/>
    <property type="molecule type" value="Genomic_DNA"/>
</dbReference>
<evidence type="ECO:0000313" key="2">
    <source>
        <dbReference type="Proteomes" id="UP000005723"/>
    </source>
</evidence>
<keyword evidence="2" id="KW-1185">Reference proteome</keyword>
<accession>D4E2N3</accession>
<evidence type="ECO:0000313" key="1">
    <source>
        <dbReference type="EMBL" id="EFE95797.1"/>
    </source>
</evidence>
<dbReference type="Proteomes" id="UP000005723">
    <property type="component" value="Unassembled WGS sequence"/>
</dbReference>
<name>D4E2N3_SEROD</name>
<dbReference type="RefSeq" id="WP_004959490.1">
    <property type="nucleotide sequence ID" value="NZ_GG753567.1"/>
</dbReference>